<evidence type="ECO:0000256" key="1">
    <source>
        <dbReference type="ARBA" id="ARBA00022801"/>
    </source>
</evidence>
<dbReference type="GO" id="GO:0016787">
    <property type="term" value="F:hydrolase activity"/>
    <property type="evidence" value="ECO:0007669"/>
    <property type="project" value="UniProtKB-KW"/>
</dbReference>
<dbReference type="PANTHER" id="PTHR46609:SF6">
    <property type="entry name" value="EXONUCLEASE, PHAGE-TYPE_RECB, C-TERMINAL DOMAIN-CONTAINING PROTEIN-RELATED"/>
    <property type="match status" value="1"/>
</dbReference>
<feature type="domain" description="YqaJ viral recombinase" evidence="2">
    <location>
        <begin position="46"/>
        <end position="206"/>
    </location>
</feature>
<dbReference type="InterPro" id="IPR011335">
    <property type="entry name" value="Restrct_endonuc-II-like"/>
</dbReference>
<evidence type="ECO:0000313" key="4">
    <source>
        <dbReference type="Proteomes" id="UP000585258"/>
    </source>
</evidence>
<evidence type="ECO:0000259" key="2">
    <source>
        <dbReference type="Pfam" id="PF09588"/>
    </source>
</evidence>
<organism evidence="3 4">
    <name type="scientific">Clostridium gasigenes</name>
    <dbReference type="NCBI Taxonomy" id="94869"/>
    <lineage>
        <taxon>Bacteria</taxon>
        <taxon>Bacillati</taxon>
        <taxon>Bacillota</taxon>
        <taxon>Clostridia</taxon>
        <taxon>Eubacteriales</taxon>
        <taxon>Clostridiaceae</taxon>
        <taxon>Clostridium</taxon>
    </lineage>
</organism>
<dbReference type="EMBL" id="JACKWY010000012">
    <property type="protein sequence ID" value="MBB6716226.1"/>
    <property type="molecule type" value="Genomic_DNA"/>
</dbReference>
<dbReference type="InterPro" id="IPR051703">
    <property type="entry name" value="NF-kappa-B_Signaling_Reg"/>
</dbReference>
<accession>A0A7X0SEP4</accession>
<comment type="caution">
    <text evidence="3">The sequence shown here is derived from an EMBL/GenBank/DDBJ whole genome shotgun (WGS) entry which is preliminary data.</text>
</comment>
<dbReference type="InterPro" id="IPR019080">
    <property type="entry name" value="YqaJ_viral_recombinase"/>
</dbReference>
<sequence length="365" mass="41931">MIINLDGIETLLTGEGPVKVIESKELFKQTATVVFDAREDTEDREQWHNQRSTTIGGSEIGAIAGFSKYGSALTVFNDKLGLSEKFKGNIHTEFGIMMEPIIREWVMKKFKEDTGINLTTYEYPFMMKDKEITYLSANIDGIGVVEEDYMYKENIDTGEVAYIPKGEMFGLEIKTAGAFSTKEWVDEEIPSSYYTQMQFYMGITGLKYFLIIFLIEKQLRWKVVPRHEEDIKALRQIGKDFWENNILKEIPPDPTGLECETKEILAKQSITNGEVNINNDKLTRYLEIGEEEKALKKEKEKIKQEVYLEMGNANKATDGLYKASRNVSFRESVDNKLLKEKWPQTYAAILKGKTEIVTFRVSQCK</sequence>
<dbReference type="Pfam" id="PF09588">
    <property type="entry name" value="YqaJ"/>
    <property type="match status" value="1"/>
</dbReference>
<dbReference type="RefSeq" id="WP_185165293.1">
    <property type="nucleotide sequence ID" value="NZ_JACKWY010000012.1"/>
</dbReference>
<proteinExistence type="predicted"/>
<evidence type="ECO:0000313" key="3">
    <source>
        <dbReference type="EMBL" id="MBB6716226.1"/>
    </source>
</evidence>
<dbReference type="Gene3D" id="3.90.320.10">
    <property type="match status" value="1"/>
</dbReference>
<dbReference type="SUPFAM" id="SSF52980">
    <property type="entry name" value="Restriction endonuclease-like"/>
    <property type="match status" value="1"/>
</dbReference>
<keyword evidence="1" id="KW-0378">Hydrolase</keyword>
<dbReference type="PANTHER" id="PTHR46609">
    <property type="entry name" value="EXONUCLEASE, PHAGE-TYPE/RECB, C-TERMINAL DOMAIN-CONTAINING PROTEIN"/>
    <property type="match status" value="1"/>
</dbReference>
<reference evidence="3 4" key="1">
    <citation type="submission" date="2020-08" db="EMBL/GenBank/DDBJ databases">
        <title>Clostridia isolated from Swiss meat.</title>
        <authorList>
            <person name="Wambui J."/>
            <person name="Stevens M.J.A."/>
            <person name="Stephan R."/>
        </authorList>
    </citation>
    <scope>NUCLEOTIDE SEQUENCE [LARGE SCALE GENOMIC DNA]</scope>
    <source>
        <strain evidence="3 4">CM001</strain>
    </source>
</reference>
<dbReference type="InterPro" id="IPR011604">
    <property type="entry name" value="PDDEXK-like_dom_sf"/>
</dbReference>
<protein>
    <submittedName>
        <fullName evidence="3">YqaJ viral recombinase family protein</fullName>
    </submittedName>
</protein>
<name>A0A7X0SEP4_9CLOT</name>
<dbReference type="AlphaFoldDB" id="A0A7X0SEP4"/>
<dbReference type="Proteomes" id="UP000585258">
    <property type="component" value="Unassembled WGS sequence"/>
</dbReference>
<dbReference type="InterPro" id="IPR017482">
    <property type="entry name" value="Lambda-type_endonuclease"/>
</dbReference>
<dbReference type="NCBIfam" id="TIGR03033">
    <property type="entry name" value="phage_rel_nuc"/>
    <property type="match status" value="1"/>
</dbReference>
<gene>
    <name evidence="3" type="ORF">H7E68_16090</name>
</gene>